<evidence type="ECO:0000256" key="3">
    <source>
        <dbReference type="ARBA" id="ARBA00020552"/>
    </source>
</evidence>
<evidence type="ECO:0000313" key="9">
    <source>
        <dbReference type="Proteomes" id="UP000471560"/>
    </source>
</evidence>
<sequence>MKRLAIVTLSLVTALTSVPPAMAFPTISIPKIGAEAQPVQYRHHGGGHGHGGYGGYGGYYRHGHHGSNNGWAWGLGGLAAGAIIGGMLAQPYYGQGYYGGGYYGGGSYNQGYYNQGYYGQGYYGSPYYGPPRYYGSTIYRPRYYAPRYYRQVYSGGNGHVSWCYARYRSYRAYDNSFQPYYGPRRACISPY</sequence>
<dbReference type="InterPro" id="IPR012413">
    <property type="entry name" value="BA14K"/>
</dbReference>
<evidence type="ECO:0000256" key="6">
    <source>
        <dbReference type="ARBA" id="ARBA00025321"/>
    </source>
</evidence>
<evidence type="ECO:0000313" key="8">
    <source>
        <dbReference type="EMBL" id="NEI38575.1"/>
    </source>
</evidence>
<evidence type="ECO:0000256" key="4">
    <source>
        <dbReference type="ARBA" id="ARBA00022475"/>
    </source>
</evidence>
<comment type="similarity">
    <text evidence="2">Belongs to the BA14k family.</text>
</comment>
<accession>A0A6P0BFJ8</accession>
<evidence type="ECO:0000256" key="5">
    <source>
        <dbReference type="ARBA" id="ARBA00022734"/>
    </source>
</evidence>
<protein>
    <recommendedName>
        <fullName evidence="3">Lectin-like protein BA14k</fullName>
    </recommendedName>
</protein>
<dbReference type="EMBL" id="WUEZ01000059">
    <property type="protein sequence ID" value="NEI38575.1"/>
    <property type="molecule type" value="Genomic_DNA"/>
</dbReference>
<dbReference type="AlphaFoldDB" id="A0A6P0BFJ8"/>
<reference evidence="8 9" key="1">
    <citation type="submission" date="2019-12" db="EMBL/GenBank/DDBJ databases">
        <title>Rhizobium genotypes associated with high levels of biological nitrogen fixation by grain legumes in a temperate-maritime cropping system.</title>
        <authorList>
            <person name="Maluk M."/>
            <person name="Francesc Ferrando Molina F."/>
            <person name="Lopez Del Egido L."/>
            <person name="Lafos M."/>
            <person name="Langarica-Fuentes A."/>
            <person name="Gebre Yohannes G."/>
            <person name="Young M.W."/>
            <person name="Martin P."/>
            <person name="Gantlett R."/>
            <person name="Kenicer G."/>
            <person name="Hawes C."/>
            <person name="Begg G.S."/>
            <person name="Quilliam R.S."/>
            <person name="Squire G.R."/>
            <person name="Poole P.S."/>
            <person name="Young P.W."/>
            <person name="Iannetta P.M."/>
            <person name="James E.K."/>
        </authorList>
    </citation>
    <scope>NUCLEOTIDE SEQUENCE [LARGE SCALE GENOMIC DNA]</scope>
    <source>
        <strain evidence="8 9">JHI1096</strain>
    </source>
</reference>
<evidence type="ECO:0000256" key="7">
    <source>
        <dbReference type="SAM" id="SignalP"/>
    </source>
</evidence>
<gene>
    <name evidence="8" type="ORF">GR204_32300</name>
</gene>
<proteinExistence type="inferred from homology"/>
<dbReference type="GO" id="GO:0016020">
    <property type="term" value="C:membrane"/>
    <property type="evidence" value="ECO:0007669"/>
    <property type="project" value="UniProtKB-SubCell"/>
</dbReference>
<evidence type="ECO:0000256" key="2">
    <source>
        <dbReference type="ARBA" id="ARBA00010270"/>
    </source>
</evidence>
<feature type="chain" id="PRO_5026827892" description="Lectin-like protein BA14k" evidence="7">
    <location>
        <begin position="24"/>
        <end position="191"/>
    </location>
</feature>
<keyword evidence="4" id="KW-0472">Membrane</keyword>
<organism evidence="8 9">
    <name type="scientific">Rhizobium leguminosarum</name>
    <dbReference type="NCBI Taxonomy" id="384"/>
    <lineage>
        <taxon>Bacteria</taxon>
        <taxon>Pseudomonadati</taxon>
        <taxon>Pseudomonadota</taxon>
        <taxon>Alphaproteobacteria</taxon>
        <taxon>Hyphomicrobiales</taxon>
        <taxon>Rhizobiaceae</taxon>
        <taxon>Rhizobium/Agrobacterium group</taxon>
        <taxon>Rhizobium</taxon>
    </lineage>
</organism>
<dbReference type="GO" id="GO:0030246">
    <property type="term" value="F:carbohydrate binding"/>
    <property type="evidence" value="ECO:0007669"/>
    <property type="project" value="UniProtKB-KW"/>
</dbReference>
<keyword evidence="4" id="KW-1003">Cell membrane</keyword>
<name>A0A6P0BFJ8_RHILE</name>
<feature type="signal peptide" evidence="7">
    <location>
        <begin position="1"/>
        <end position="23"/>
    </location>
</feature>
<keyword evidence="7" id="KW-0732">Signal</keyword>
<keyword evidence="5" id="KW-0430">Lectin</keyword>
<dbReference type="Proteomes" id="UP000471560">
    <property type="component" value="Unassembled WGS sequence"/>
</dbReference>
<comment type="subcellular location">
    <subcellularLocation>
        <location evidence="1">Membrane</location>
        <topology evidence="1">Single-pass membrane protein</topology>
    </subcellularLocation>
</comment>
<evidence type="ECO:0000256" key="1">
    <source>
        <dbReference type="ARBA" id="ARBA00004167"/>
    </source>
</evidence>
<comment type="function">
    <text evidence="6">Has immunoglobulin-binding and hemagglutination properties, and can bind to mannose. Essential for virulence. May be involved in LPS biosynthesis or polysaccharide transport.</text>
</comment>
<comment type="caution">
    <text evidence="8">The sequence shown here is derived from an EMBL/GenBank/DDBJ whole genome shotgun (WGS) entry which is preliminary data.</text>
</comment>
<dbReference type="RefSeq" id="WP_164579125.1">
    <property type="nucleotide sequence ID" value="NZ_WUEZ01000059.1"/>
</dbReference>
<dbReference type="Pfam" id="PF07886">
    <property type="entry name" value="BA14K"/>
    <property type="match status" value="1"/>
</dbReference>